<accession>A0AAP0QNM3</accession>
<name>A0AAP0QNM3_9ROSI</name>
<dbReference type="EMBL" id="JBCGBO010000005">
    <property type="protein sequence ID" value="KAK9202026.1"/>
    <property type="molecule type" value="Genomic_DNA"/>
</dbReference>
<reference evidence="1 2" key="1">
    <citation type="submission" date="2024-05" db="EMBL/GenBank/DDBJ databases">
        <title>Haplotype-resolved chromosome-level genome assembly of Huyou (Citrus changshanensis).</title>
        <authorList>
            <person name="Miao C."/>
            <person name="Chen W."/>
            <person name="Wu Y."/>
            <person name="Wang L."/>
            <person name="Zhao S."/>
            <person name="Grierson D."/>
            <person name="Xu C."/>
            <person name="Chen K."/>
        </authorList>
    </citation>
    <scope>NUCLEOTIDE SEQUENCE [LARGE SCALE GENOMIC DNA]</scope>
    <source>
        <strain evidence="1">01-14</strain>
        <tissue evidence="1">Leaf</tissue>
    </source>
</reference>
<keyword evidence="2" id="KW-1185">Reference proteome</keyword>
<sequence>MIALGSSFQYGSSSSSRLQAYPLMQTTSFEQPQPALLTLQNQEISLYTQDHSFHQSYIQTQLQLHQQQQSAGSNYLQQSSQNSHFYNTYLQNNPVDEDKGRERVQICCNWIKKGEGKEKTAVKMLQLRECRFAADLRVQI</sequence>
<comment type="caution">
    <text evidence="1">The sequence shown here is derived from an EMBL/GenBank/DDBJ whole genome shotgun (WGS) entry which is preliminary data.</text>
</comment>
<dbReference type="Proteomes" id="UP001428341">
    <property type="component" value="Unassembled WGS sequence"/>
</dbReference>
<dbReference type="AlphaFoldDB" id="A0AAP0QNM3"/>
<protein>
    <submittedName>
        <fullName evidence="1">Uncharacterized protein</fullName>
    </submittedName>
</protein>
<organism evidence="1 2">
    <name type="scientific">Citrus x changshan-huyou</name>
    <dbReference type="NCBI Taxonomy" id="2935761"/>
    <lineage>
        <taxon>Eukaryota</taxon>
        <taxon>Viridiplantae</taxon>
        <taxon>Streptophyta</taxon>
        <taxon>Embryophyta</taxon>
        <taxon>Tracheophyta</taxon>
        <taxon>Spermatophyta</taxon>
        <taxon>Magnoliopsida</taxon>
        <taxon>eudicotyledons</taxon>
        <taxon>Gunneridae</taxon>
        <taxon>Pentapetalae</taxon>
        <taxon>rosids</taxon>
        <taxon>malvids</taxon>
        <taxon>Sapindales</taxon>
        <taxon>Rutaceae</taxon>
        <taxon>Aurantioideae</taxon>
        <taxon>Citrus</taxon>
    </lineage>
</organism>
<evidence type="ECO:0000313" key="1">
    <source>
        <dbReference type="EMBL" id="KAK9202026.1"/>
    </source>
</evidence>
<proteinExistence type="predicted"/>
<gene>
    <name evidence="1" type="ORF">WN944_017235</name>
</gene>
<evidence type="ECO:0000313" key="2">
    <source>
        <dbReference type="Proteomes" id="UP001428341"/>
    </source>
</evidence>